<proteinExistence type="predicted"/>
<dbReference type="AlphaFoldDB" id="A0A3B7R3I3"/>
<protein>
    <submittedName>
        <fullName evidence="3">Uncharacterized protein</fullName>
    </submittedName>
</protein>
<dbReference type="RefSeq" id="WP_119443507.1">
    <property type="nucleotide sequence ID" value="NZ_CP032317.1"/>
</dbReference>
<sequence length="60" mass="6629">MKTVHRLISLLMFMLLVLLVALPFAVAFAQAPAQQSNPAGQFTTEQLRTDEKAPSQICNQ</sequence>
<gene>
    <name evidence="3" type="ORF">D3Y59_01940</name>
</gene>
<feature type="chain" id="PRO_5017644960" evidence="2">
    <location>
        <begin position="30"/>
        <end position="60"/>
    </location>
</feature>
<keyword evidence="4" id="KW-1185">Reference proteome</keyword>
<evidence type="ECO:0000256" key="2">
    <source>
        <dbReference type="SAM" id="SignalP"/>
    </source>
</evidence>
<dbReference type="KEGG" id="hyh:D3Y59_01940"/>
<name>A0A3B7R3I3_9BACT</name>
<feature type="compositionally biased region" description="Polar residues" evidence="1">
    <location>
        <begin position="36"/>
        <end position="46"/>
    </location>
</feature>
<evidence type="ECO:0000313" key="3">
    <source>
        <dbReference type="EMBL" id="AYA35919.1"/>
    </source>
</evidence>
<reference evidence="3 4" key="1">
    <citation type="submission" date="2018-09" db="EMBL/GenBank/DDBJ databases">
        <title>Hymenobacter medium sp. nov., isolated from R2A medium.</title>
        <authorList>
            <person name="Yingchao G."/>
        </authorList>
    </citation>
    <scope>NUCLEOTIDE SEQUENCE [LARGE SCALE GENOMIC DNA]</scope>
    <source>
        <strain evidence="4">sh-6</strain>
    </source>
</reference>
<dbReference type="Proteomes" id="UP000262802">
    <property type="component" value="Chromosome"/>
</dbReference>
<feature type="signal peptide" evidence="2">
    <location>
        <begin position="1"/>
        <end position="29"/>
    </location>
</feature>
<organism evidence="3 4">
    <name type="scientific">Hymenobacter oligotrophus</name>
    <dbReference type="NCBI Taxonomy" id="2319843"/>
    <lineage>
        <taxon>Bacteria</taxon>
        <taxon>Pseudomonadati</taxon>
        <taxon>Bacteroidota</taxon>
        <taxon>Cytophagia</taxon>
        <taxon>Cytophagales</taxon>
        <taxon>Hymenobacteraceae</taxon>
        <taxon>Hymenobacter</taxon>
    </lineage>
</organism>
<dbReference type="EMBL" id="CP032317">
    <property type="protein sequence ID" value="AYA35919.1"/>
    <property type="molecule type" value="Genomic_DNA"/>
</dbReference>
<evidence type="ECO:0000313" key="4">
    <source>
        <dbReference type="Proteomes" id="UP000262802"/>
    </source>
</evidence>
<keyword evidence="2" id="KW-0732">Signal</keyword>
<evidence type="ECO:0000256" key="1">
    <source>
        <dbReference type="SAM" id="MobiDB-lite"/>
    </source>
</evidence>
<accession>A0A3B7R3I3</accession>
<feature type="region of interest" description="Disordered" evidence="1">
    <location>
        <begin position="32"/>
        <end position="60"/>
    </location>
</feature>